<comment type="caution">
    <text evidence="1">The sequence shown here is derived from an EMBL/GenBank/DDBJ whole genome shotgun (WGS) entry which is preliminary data.</text>
</comment>
<reference evidence="1" key="1">
    <citation type="submission" date="2022-10" db="EMBL/GenBank/DDBJ databases">
        <title>Complete Genome of Trichothecium roseum strain YXFP-22015, a Plant Pathogen Isolated from Citrus.</title>
        <authorList>
            <person name="Wang Y."/>
            <person name="Zhu L."/>
        </authorList>
    </citation>
    <scope>NUCLEOTIDE SEQUENCE</scope>
    <source>
        <strain evidence="1">YXFP-22015</strain>
    </source>
</reference>
<dbReference type="Proteomes" id="UP001163324">
    <property type="component" value="Chromosome 6"/>
</dbReference>
<evidence type="ECO:0000313" key="2">
    <source>
        <dbReference type="Proteomes" id="UP001163324"/>
    </source>
</evidence>
<protein>
    <submittedName>
        <fullName evidence="1">Uncharacterized protein</fullName>
    </submittedName>
</protein>
<organism evidence="1 2">
    <name type="scientific">Trichothecium roseum</name>
    <dbReference type="NCBI Taxonomy" id="47278"/>
    <lineage>
        <taxon>Eukaryota</taxon>
        <taxon>Fungi</taxon>
        <taxon>Dikarya</taxon>
        <taxon>Ascomycota</taxon>
        <taxon>Pezizomycotina</taxon>
        <taxon>Sordariomycetes</taxon>
        <taxon>Hypocreomycetidae</taxon>
        <taxon>Hypocreales</taxon>
        <taxon>Hypocreales incertae sedis</taxon>
        <taxon>Trichothecium</taxon>
    </lineage>
</organism>
<proteinExistence type="predicted"/>
<gene>
    <name evidence="1" type="ORF">N3K66_006830</name>
</gene>
<dbReference type="EMBL" id="CM047945">
    <property type="protein sequence ID" value="KAI9898470.1"/>
    <property type="molecule type" value="Genomic_DNA"/>
</dbReference>
<keyword evidence="2" id="KW-1185">Reference proteome</keyword>
<accession>A0ACC0UY89</accession>
<name>A0ACC0UY89_9HYPO</name>
<sequence length="3857" mass="438896">MASFLDDVVKRLSNADGETKGKFDAATSLRDGLDQFTSGPVYAVFLKKVMPVFIIVLRGPCIFQSNSFDQKLRHCILEILHRLPGPPSPTDPFQPFAVEVVDLLMQLVRTDNEDNATLAVKIISDIMRHQNKVMGNKVQDFLTLIQELFEQMDQIIAEQLDSPASGPNTQPGAGPSTPNSQQTNFQSPRPASPVTSVADLPTDPQQQNRPLLRGMRSFKVLSECPIIVVSIFQIHRNMVATNVRTFIPLIKKVLQLQASAQKQAHTDAAAKGQIHTGVSPGIKNRVAFGDLITAQVKTMSFLAYLLRQYANQLQDFLPTLPEVVVRLLKDCPREKSSTRKELLVAIRHIINYNFRQMFLPKIDALLDERTLTGDGLTVHETMRPLAYSMLADLIHHVRDSLSPEQIRKTVEVYTKNLQDNFPGTSFQTMSAKLLLNMAECIAKMPSKVDARHYLIMILDAIGDKFAAMNHQYPNAVKLSKVYHQQLESGTPETYLADMEHPPDWDEVDIFSAVPIKTSSPRERSNDPVMDNKFLLRTLMNGLKNTFYQLRTCNVGQHIDPQNAPSHWQDVSYGFTAEEVKVIVKLFREGAYVFRYYEIEKPTESAVYTSPVEYMANFYMVSSSKEEKDLLETFATVFHCIDPATFHEVFQQEIPRLYEMIFEHTALLHIPQFFLASEATSPSFCGMLLQFLMERIDQVGCADVKKSSILLRLFKLAFMAVTLFAGQNEQVLLPHVVNIVTRSIELSTKAEEPMNYFLLLRSLFRSIGGGKFEQLYKQILPLLEMLLDVLNTLLMAARKPSERDLYVELCLTVPARLSHLLPHLSFLMRPLVVALRAGTELVGQGLRTLELCVDNLTADYLDPIMAPVIDELMTALFDHLRPHPYSHFHAHTTMRILGKLGGRNRKFMKGSVPLTYKEFADDASSFDLRLIGSKKDRAFRAELGIDFAIQKLMETPRAGKSTHQRQYDAYYRKQALHFIKAQVKLRIGADALPDDFARTIQLQAQSLMGKKIDVDISVFEKSDRDNSIQKKDIEDENLKKLLKAISFSVSMEEFKDESEAFLLDLCRHFALVEIGRAVVDIKRTSSPFDPKAGDGPLCLDTRVLCNALVESFASDHPDIQEVAKKIIREMYNTTATILGSEAEVSRLHFFSYLSSTFCHSCYEEEWFTKTGGSLGIHFLLTELDLGDTWVGSKQNEFIRSLTYVIKDMPQDLPEKTRSLAQTSLEVLLTRITKNIKKEDALPVIGQAGQAPPKQPRLASVCMQFNNELCHSNRHVRETAKSSLELIAKAADCQVWELVEPYKDRFLQPIYAKPLRALPFATQIGYISAMTYHIGFKPDWIPFDENLNRLLMESLALADANDESLANKPAEFRTHEHIVNLRVSCIKLLSTAMAFEEFANTPTKSRILSVFFKCLYSESKATIDASNEALTSVLAVDRRLPKDLLQGGLRPVLQSLGDAKKLTVAGLDNLSRLLKLLTSYFKIEVGQRLLDKFDEIVEPSAWQQISFTFFEQNTQMKIITAILNIFHLLPAPAEAFKERLVECFLRLEERLRRTHHSLFRQPMYKYLNRYPGEIWAFLLPKIEELKYGRLLAQVLSHPDSKPLRDVAVEHIADLKTKCEEIKASGKPEAKFVAVVNAIHILDSLSEYPASSKWLEDKEIITWLKGMGKELEYHLRSYTLPAAVRLPAHQAAEQTMSILMKSMAKKPEDWDALLSVVEMVTAEELRSTRSLFRFLYEHIISSDSVRFWRSTILRCLYVYSNKAATNKTKYFLLHNIVNPIVAMDVMRNWGKSDQQKDQSLMDRFIVEAVSTKIWKVHPDMNADDQAQPGVDHTRFEVLQLSAMLVKYYHSALQDARKDIIKFGWTFIRLDDIINKHAAYVVIGYFINHYETPGKIVSQVYLSLLKTSQNEGRALVTQALELIAPVLPKRCPSAPNEKVPAWALAPRRVLADEGQNAQQITSIFQFLVKHPDLFYEARDKYWLLIITSLRKIAAPPNPSHESKKLVLNMMRLVWIWEQWRIEGKPDSASDGRALSLSPASKKRKLDADTPMSPPPAQPTGPTEQAISPMFRGKMLKYLVEFIAQLHERYPLPSAKPKEPPNTNQPAPAPQSDLCKKAMALLYNLLQPAYWGDLGFDLFPNVTDVILASDKTQTILHAEPSDKETFDDKFLTNIINTLQVVRIILHFKSDEWIRSNMPAVQKVIDKCLKSEKPEIQDCLHFADPEYDDGRDIKPTLKRILDAVPEDTPMEDADADGEAEAHSSEEFMSTLSQIATEAMNSGNYISGINILWSLGHRKPSLIDSHLPSLMKALQSKHAREHVQHYNAVANGGAAAAAAAAAAVANNRNSQDGNNASSEMSTHDLEIQTSLMIKAIQVVALRMEWLGDNRRPFLSVLATLVEKSMHLGLCEEILKMVEGWVFRSEGTWPTLKEKTAVLHKMLSFEHRTDQTMLTKFLDLVIRIYEDPKISRTELTVRMEHAFLIGTRATDFDMRNRFMAIFDRSLSKTATARLAYVLASQNWDTLADSFWIAQATQLLLGGAEQNNSIQLHQEDYKLVPLSKLATIVAGHKGETDMMVDDKLDTLLAKQRRFLAEVGDVKVRDVIEPLTQLQHIDNQLSHELWTTLFPMYWSATAKDERTDLERGLVTLFTKDFHSRQIDKRPNVVQSLVDGAARTYPSCKLPPHVLKFQAKTYDCWYTALVILEEQAMRPPVESALVRESNLDALVDLYATLQEDDLFYGTWRRRCKFVETNAALSYEQNGIWDKAQKLYENAQIKARTGVIPFSHGEYMIWEDHWVLCAQKLQQWEILQDFAKHENLQDLLLECAWRNTEMWQEEGQREALDNIIKGVMDAPTPRRSFFQAFMFLLKFHNQSESGAEFVRVCDEAIQLSIRKWHQLPVRLTNAHIPLLQNFQQLVELHDASVICQSLASTTAANLDHKSGELKLLLGAWRDRLPNVWDDITAWQDLVTWRQHIFSLINSTYLHLLPQGGQQNNNPPSSFAYRGYHETAWIINRFAHVARKHSLPEVCISQLSRIYTLPNIEIQEAFLKLREQAKCHYANPDELSMGLDVINNTNLGYFNPNQKAEFYTLKGMFLEKLNSKEEADAAYGTALFYDISAPKAWAEWGYFNDRKFKEDPTDLQAGKQALTSYLQAAGSYKSAKTRELLARILWLLSQDDAKGTIAGGFDDFKGETPVWYWITFIPQLLTGLGHKEAPRVHQLLVKIAKSYPQALYFQLRTNREDMLIIKKTQEAKEKAKRGGANAKPSASPAPNKQETPKADGGQGSRPGTANGGDGQANKEGAEGDKPTPAAPAAPTGGQDEQQKAQAQSQTPDKKPPWDSAEEIMSVLKTAFPLLALSMETMVDQIQKHFKCPPDEDAYRLIVALLNDALAYVSRTPSSFAKGVKLPPATETNITRFAETILPSHIKKSFEADFVDVKPTMFEYIHKLRRWRNKFEEKLDRRIARVSLETFSPHLSEFRYQKFDDVEVPGQYLQHKDKNQDFIRIERFLPNVDLVRTISASYRRLKMRGHDGSVHSWAVQHPAARHCRREERILQLFRHLNQALKRKKESRRRNLQFTLPIMIPLAPHIRIVEEDTSYITLQGVYEDHCRRMGVSKDEPVLFTMEKLRGVLEMKNNPKSEQTGTARLEVFNAIQEKWVPSNLALDYFQATYPQYAEFWLFRRQFSYQLSSLTFMTYVLFMHNRYPQKMNIARNSGNIWGSELMSYMSSQKPFFHSPEPVPFRLTPNLQVLMGPLATEGIFSCALMAIARCLTESQHELEHALTLFVRDEMIFWLTSSHRNAISETQLRDTVQMNSDLIVKRAVSLAHNPSGNLPANQTVIDAVAKAVNPMNLAQCDALWMPYL</sequence>
<evidence type="ECO:0000313" key="1">
    <source>
        <dbReference type="EMBL" id="KAI9898470.1"/>
    </source>
</evidence>